<proteinExistence type="predicted"/>
<dbReference type="PANTHER" id="PTHR37948:SF1">
    <property type="entry name" value="BLL5189 PROTEIN"/>
    <property type="match status" value="1"/>
</dbReference>
<dbReference type="PANTHER" id="PTHR37948">
    <property type="entry name" value="ZGC:113208"/>
    <property type="match status" value="1"/>
</dbReference>
<dbReference type="AlphaFoldDB" id="A0AAE1BZI3"/>
<keyword evidence="3" id="KW-1185">Reference proteome</keyword>
<sequence>MQPVDGRIDGFILTYMLAEGWEDPGVYQKMRGDIMNDYEIRRAEKIRANQALLAELDIKPVVLRATRNANGRPPPAKRRKILQESAPSRASARIAAAPVKAIYNDEPDIKAISLPRSVAKKSKTIGKQHLGSRHVVDLEPLVPVKGVDEIRAGWTSWEATGPTPTRDDITKEFHFSHYPVFMPNKSPAELLREGGFGGSYYRPLRSRTLGIQVSGDWKELPEEWIEGLDVDRFLTSPTYDPEVNKYKVSCGQSIEEWEAAGWINHDHDVRGWFQWYTRFFRGRRCDDDDRQVSRWKKCVGPTGRWRRMLLKKYGGMGVKEVFDDGAEVDEDGVGQEVSPVMHQTCHHWAFEVRQEHLDEFWRGGGR</sequence>
<reference evidence="2" key="1">
    <citation type="submission" date="2023-07" db="EMBL/GenBank/DDBJ databases">
        <title>Black Yeasts Isolated from many extreme environments.</title>
        <authorList>
            <person name="Coleine C."/>
            <person name="Stajich J.E."/>
            <person name="Selbmann L."/>
        </authorList>
    </citation>
    <scope>NUCLEOTIDE SEQUENCE</scope>
    <source>
        <strain evidence="2">CCFEE 5485</strain>
    </source>
</reference>
<evidence type="ECO:0000313" key="3">
    <source>
        <dbReference type="Proteomes" id="UP001274830"/>
    </source>
</evidence>
<feature type="region of interest" description="Disordered" evidence="1">
    <location>
        <begin position="67"/>
        <end position="87"/>
    </location>
</feature>
<comment type="caution">
    <text evidence="2">The sequence shown here is derived from an EMBL/GenBank/DDBJ whole genome shotgun (WGS) entry which is preliminary data.</text>
</comment>
<name>A0AAE1BZI3_9PEZI</name>
<dbReference type="Proteomes" id="UP001274830">
    <property type="component" value="Unassembled WGS sequence"/>
</dbReference>
<evidence type="ECO:0000256" key="1">
    <source>
        <dbReference type="SAM" id="MobiDB-lite"/>
    </source>
</evidence>
<gene>
    <name evidence="2" type="ORF">LTR78_006904</name>
</gene>
<organism evidence="2 3">
    <name type="scientific">Recurvomyces mirabilis</name>
    <dbReference type="NCBI Taxonomy" id="574656"/>
    <lineage>
        <taxon>Eukaryota</taxon>
        <taxon>Fungi</taxon>
        <taxon>Dikarya</taxon>
        <taxon>Ascomycota</taxon>
        <taxon>Pezizomycotina</taxon>
        <taxon>Dothideomycetes</taxon>
        <taxon>Dothideomycetidae</taxon>
        <taxon>Mycosphaerellales</taxon>
        <taxon>Teratosphaeriaceae</taxon>
        <taxon>Recurvomyces</taxon>
    </lineage>
</organism>
<evidence type="ECO:0000313" key="2">
    <source>
        <dbReference type="EMBL" id="KAK3673358.1"/>
    </source>
</evidence>
<protein>
    <submittedName>
        <fullName evidence="2">Uncharacterized protein</fullName>
    </submittedName>
</protein>
<accession>A0AAE1BZI3</accession>
<dbReference type="EMBL" id="JAUTXT010000026">
    <property type="protein sequence ID" value="KAK3673358.1"/>
    <property type="molecule type" value="Genomic_DNA"/>
</dbReference>